<organism evidence="2 3">
    <name type="scientific">Caulobacter mirabilis</name>
    <dbReference type="NCBI Taxonomy" id="69666"/>
    <lineage>
        <taxon>Bacteria</taxon>
        <taxon>Pseudomonadati</taxon>
        <taxon>Pseudomonadota</taxon>
        <taxon>Alphaproteobacteria</taxon>
        <taxon>Caulobacterales</taxon>
        <taxon>Caulobacteraceae</taxon>
        <taxon>Caulobacter</taxon>
    </lineage>
</organism>
<dbReference type="KEGG" id="cmb:CSW64_06665"/>
<reference evidence="2 3" key="1">
    <citation type="submission" date="2017-10" db="EMBL/GenBank/DDBJ databases">
        <title>Genome sequence of Caulobacter mirabilis FWC38.</title>
        <authorList>
            <person name="Fiebig A."/>
            <person name="Crosson S."/>
        </authorList>
    </citation>
    <scope>NUCLEOTIDE SEQUENCE [LARGE SCALE GENOMIC DNA]</scope>
    <source>
        <strain evidence="2 3">FWC 38</strain>
    </source>
</reference>
<dbReference type="InterPro" id="IPR007569">
    <property type="entry name" value="DUF559"/>
</dbReference>
<dbReference type="SUPFAM" id="SSF52980">
    <property type="entry name" value="Restriction endonuclease-like"/>
    <property type="match status" value="1"/>
</dbReference>
<sequence length="133" mass="15094">MDAKPRTRARAKALRQDMSLPEVLLWRELRGDRLEGLRFRRQHPFGLYVLDFYCDPVRLAVEVDGAMHYVEDRPERDAARDAFLVQAGIRTLRLPARVVLKDMATALDTILAVVREHSAGCSPLGELSPLRGD</sequence>
<name>A0A2D2AVT6_9CAUL</name>
<accession>A0A2D2AVT6</accession>
<dbReference type="Proteomes" id="UP000228945">
    <property type="component" value="Chromosome"/>
</dbReference>
<keyword evidence="3" id="KW-1185">Reference proteome</keyword>
<dbReference type="Gene3D" id="3.40.960.10">
    <property type="entry name" value="VSR Endonuclease"/>
    <property type="match status" value="1"/>
</dbReference>
<dbReference type="OrthoDB" id="9798754at2"/>
<dbReference type="EMBL" id="CP024201">
    <property type="protein sequence ID" value="ATQ42118.1"/>
    <property type="molecule type" value="Genomic_DNA"/>
</dbReference>
<gene>
    <name evidence="2" type="ORF">CSW64_06665</name>
</gene>
<evidence type="ECO:0000313" key="2">
    <source>
        <dbReference type="EMBL" id="ATQ42118.1"/>
    </source>
</evidence>
<evidence type="ECO:0000259" key="1">
    <source>
        <dbReference type="Pfam" id="PF04480"/>
    </source>
</evidence>
<protein>
    <recommendedName>
        <fullName evidence="1">DUF559 domain-containing protein</fullName>
    </recommendedName>
</protein>
<dbReference type="PANTHER" id="PTHR38590:SF1">
    <property type="entry name" value="BLL0828 PROTEIN"/>
    <property type="match status" value="1"/>
</dbReference>
<dbReference type="AlphaFoldDB" id="A0A2D2AVT6"/>
<dbReference type="InterPro" id="IPR011335">
    <property type="entry name" value="Restrct_endonuc-II-like"/>
</dbReference>
<evidence type="ECO:0000313" key="3">
    <source>
        <dbReference type="Proteomes" id="UP000228945"/>
    </source>
</evidence>
<proteinExistence type="predicted"/>
<dbReference type="Pfam" id="PF04480">
    <property type="entry name" value="DUF559"/>
    <property type="match status" value="1"/>
</dbReference>
<dbReference type="InterPro" id="IPR047216">
    <property type="entry name" value="Endonuclease_DUF559_bact"/>
</dbReference>
<dbReference type="CDD" id="cd01038">
    <property type="entry name" value="Endonuclease_DUF559"/>
    <property type="match status" value="1"/>
</dbReference>
<feature type="domain" description="DUF559" evidence="1">
    <location>
        <begin position="7"/>
        <end position="114"/>
    </location>
</feature>
<dbReference type="RefSeq" id="WP_099621375.1">
    <property type="nucleotide sequence ID" value="NZ_CP024201.1"/>
</dbReference>
<dbReference type="PANTHER" id="PTHR38590">
    <property type="entry name" value="BLL0828 PROTEIN"/>
    <property type="match status" value="1"/>
</dbReference>